<organism evidence="8 9">
    <name type="scientific">Vicia faba</name>
    <name type="common">Broad bean</name>
    <name type="synonym">Faba vulgaris</name>
    <dbReference type="NCBI Taxonomy" id="3906"/>
    <lineage>
        <taxon>Eukaryota</taxon>
        <taxon>Viridiplantae</taxon>
        <taxon>Streptophyta</taxon>
        <taxon>Embryophyta</taxon>
        <taxon>Tracheophyta</taxon>
        <taxon>Spermatophyta</taxon>
        <taxon>Magnoliopsida</taxon>
        <taxon>eudicotyledons</taxon>
        <taxon>Gunneridae</taxon>
        <taxon>Pentapetalae</taxon>
        <taxon>rosids</taxon>
        <taxon>fabids</taxon>
        <taxon>Fabales</taxon>
        <taxon>Fabaceae</taxon>
        <taxon>Papilionoideae</taxon>
        <taxon>50 kb inversion clade</taxon>
        <taxon>NPAAA clade</taxon>
        <taxon>Hologalegina</taxon>
        <taxon>IRL clade</taxon>
        <taxon>Fabeae</taxon>
        <taxon>Vicia</taxon>
    </lineage>
</organism>
<dbReference type="PANTHER" id="PTHR43620:SF44">
    <property type="entry name" value="GLYCEROPHOSPHODIESTER PHOSPHODIESTERASE GDPDL6-RELATED"/>
    <property type="match status" value="1"/>
</dbReference>
<dbReference type="AlphaFoldDB" id="A0AAV0Z0F3"/>
<dbReference type="EMBL" id="OX451736">
    <property type="protein sequence ID" value="CAI8590232.1"/>
    <property type="molecule type" value="Genomic_DNA"/>
</dbReference>
<dbReference type="PANTHER" id="PTHR43620">
    <property type="entry name" value="GLYCEROPHOSPHORYL DIESTER PHOSPHODIESTERASE"/>
    <property type="match status" value="1"/>
</dbReference>
<dbReference type="Pfam" id="PF05536">
    <property type="entry name" value="Neurochondrin"/>
    <property type="match status" value="1"/>
</dbReference>
<protein>
    <recommendedName>
        <fullName evidence="2">glycerophosphodiester phosphodiesterase</fullName>
        <ecNumber evidence="2">3.1.4.46</ecNumber>
    </recommendedName>
</protein>
<evidence type="ECO:0000313" key="8">
    <source>
        <dbReference type="EMBL" id="CAI8590232.1"/>
    </source>
</evidence>
<dbReference type="InterPro" id="IPR007533">
    <property type="entry name" value="Cyt_c_oxidase_assmbl_CtaG"/>
</dbReference>
<dbReference type="Pfam" id="PF04442">
    <property type="entry name" value="CtaG_Cox11"/>
    <property type="match status" value="1"/>
</dbReference>
<gene>
    <name evidence="8" type="ORF">VFH_I432040</name>
</gene>
<keyword evidence="5" id="KW-0378">Hydrolase</keyword>
<dbReference type="GO" id="GO:0005743">
    <property type="term" value="C:mitochondrial inner membrane"/>
    <property type="evidence" value="ECO:0007669"/>
    <property type="project" value="UniProtKB-SubCell"/>
</dbReference>
<dbReference type="SUPFAM" id="SSF110111">
    <property type="entry name" value="Ctag/Cox11"/>
    <property type="match status" value="1"/>
</dbReference>
<sequence>MHFKTKTSAALLDIKIDREILDSVTVALKECLFLSYQNMQNIILLFSIAVQHLIAEVSEIMTNDTVDKAGLWKNKLIDQSLELLDYLPQAIQDICFLKEIHMEMFKVYFNKIQCFYFEEQQLILGEQIDMPLSSFLSLNSSMGKGAISSSGDNNRDAYLNMSIAVLATLCRVPEIISSEDLISKIPVILEVISTQYNVFLFFRITYSNFHYRCVNESLSPYTFCSLFSQSTIVFPFLTDPLNQTCFTCTSGTKHVLFKEKREREGNSNRFFSVYKCFQKTEHVSFTRWHGIIGRLVQKKITGLYGTEFLVFSACFSLNNTMPKKGQPLIISNNGASGVYPGSTNLAYQQAIDDGADIIDCSVQMTKDGISFCSNTADLMADTTAMTKFMSRTSNVPEIQPNSGIFSFDLTWNEIQSLQRNASV</sequence>
<evidence type="ECO:0000256" key="4">
    <source>
        <dbReference type="ARBA" id="ARBA00022798"/>
    </source>
</evidence>
<dbReference type="Pfam" id="PF03009">
    <property type="entry name" value="GDPD"/>
    <property type="match status" value="1"/>
</dbReference>
<dbReference type="EC" id="3.1.4.46" evidence="2"/>
<dbReference type="GO" id="GO:0005507">
    <property type="term" value="F:copper ion binding"/>
    <property type="evidence" value="ECO:0007669"/>
    <property type="project" value="InterPro"/>
</dbReference>
<evidence type="ECO:0000259" key="7">
    <source>
        <dbReference type="Pfam" id="PF03009"/>
    </source>
</evidence>
<dbReference type="InterPro" id="IPR030395">
    <property type="entry name" value="GP_PDE_dom"/>
</dbReference>
<name>A0AAV0Z0F3_VICFA</name>
<evidence type="ECO:0000256" key="1">
    <source>
        <dbReference type="ARBA" id="ARBA00004243"/>
    </source>
</evidence>
<keyword evidence="3" id="KW-0732">Signal</keyword>
<dbReference type="Gene3D" id="3.20.20.190">
    <property type="entry name" value="Phosphatidylinositol (PI) phosphodiesterase"/>
    <property type="match status" value="1"/>
</dbReference>
<keyword evidence="4" id="KW-0319">Glycerol metabolism</keyword>
<evidence type="ECO:0000256" key="5">
    <source>
        <dbReference type="ARBA" id="ARBA00022801"/>
    </source>
</evidence>
<evidence type="ECO:0000256" key="6">
    <source>
        <dbReference type="ARBA" id="ARBA00047512"/>
    </source>
</evidence>
<comment type="catalytic activity">
    <reaction evidence="6">
        <text>a sn-glycero-3-phosphodiester + H2O = an alcohol + sn-glycerol 3-phosphate + H(+)</text>
        <dbReference type="Rhea" id="RHEA:12969"/>
        <dbReference type="ChEBI" id="CHEBI:15377"/>
        <dbReference type="ChEBI" id="CHEBI:15378"/>
        <dbReference type="ChEBI" id="CHEBI:30879"/>
        <dbReference type="ChEBI" id="CHEBI:57597"/>
        <dbReference type="ChEBI" id="CHEBI:83408"/>
        <dbReference type="EC" id="3.1.4.46"/>
    </reaction>
</comment>
<proteinExistence type="predicted"/>
<dbReference type="GO" id="GO:0008889">
    <property type="term" value="F:glycerophosphodiester phosphodiesterase activity"/>
    <property type="evidence" value="ECO:0007669"/>
    <property type="project" value="UniProtKB-EC"/>
</dbReference>
<dbReference type="GO" id="GO:0006071">
    <property type="term" value="P:glycerol metabolic process"/>
    <property type="evidence" value="ECO:0007669"/>
    <property type="project" value="UniProtKB-KW"/>
</dbReference>
<dbReference type="GO" id="GO:0006629">
    <property type="term" value="P:lipid metabolic process"/>
    <property type="evidence" value="ECO:0007669"/>
    <property type="project" value="InterPro"/>
</dbReference>
<dbReference type="Proteomes" id="UP001157006">
    <property type="component" value="Chromosome 1L"/>
</dbReference>
<accession>A0AAV0Z0F3</accession>
<reference evidence="8 9" key="1">
    <citation type="submission" date="2023-01" db="EMBL/GenBank/DDBJ databases">
        <authorList>
            <person name="Kreplak J."/>
        </authorList>
    </citation>
    <scope>NUCLEOTIDE SEQUENCE [LARGE SCALE GENOMIC DNA]</scope>
</reference>
<evidence type="ECO:0000256" key="3">
    <source>
        <dbReference type="ARBA" id="ARBA00022729"/>
    </source>
</evidence>
<dbReference type="Gene3D" id="2.60.370.10">
    <property type="entry name" value="Ctag/Cox11"/>
    <property type="match status" value="1"/>
</dbReference>
<dbReference type="InterPro" id="IPR017946">
    <property type="entry name" value="PLC-like_Pdiesterase_TIM-brl"/>
</dbReference>
<dbReference type="SUPFAM" id="SSF51695">
    <property type="entry name" value="PLC-like phosphodiesterases"/>
    <property type="match status" value="1"/>
</dbReference>
<keyword evidence="9" id="KW-1185">Reference proteome</keyword>
<evidence type="ECO:0000256" key="2">
    <source>
        <dbReference type="ARBA" id="ARBA00012247"/>
    </source>
</evidence>
<evidence type="ECO:0000313" key="9">
    <source>
        <dbReference type="Proteomes" id="UP001157006"/>
    </source>
</evidence>
<comment type="subcellular location">
    <subcellularLocation>
        <location evidence="1">Mitochondrion inner membrane</location>
        <topology evidence="1">Single-pass membrane protein</topology>
        <orientation evidence="1">Intermembrane side</orientation>
    </subcellularLocation>
</comment>
<dbReference type="InterPro" id="IPR008709">
    <property type="entry name" value="Neurochondrin"/>
</dbReference>
<dbReference type="InterPro" id="IPR023471">
    <property type="entry name" value="CtaG/Cox11_dom_sf"/>
</dbReference>
<feature type="domain" description="GP-PDE" evidence="7">
    <location>
        <begin position="334"/>
        <end position="418"/>
    </location>
</feature>